<evidence type="ECO:0000313" key="3">
    <source>
        <dbReference type="EMBL" id="TDB02389.1"/>
    </source>
</evidence>
<dbReference type="Gene3D" id="2.60.40.3440">
    <property type="match status" value="1"/>
</dbReference>
<comment type="caution">
    <text evidence="3">The sequence shown here is derived from an EMBL/GenBank/DDBJ whole genome shotgun (WGS) entry which is preliminary data.</text>
</comment>
<dbReference type="Pfam" id="PF17963">
    <property type="entry name" value="Big_9"/>
    <property type="match status" value="3"/>
</dbReference>
<evidence type="ECO:0000313" key="4">
    <source>
        <dbReference type="Proteomes" id="UP000294823"/>
    </source>
</evidence>
<keyword evidence="4" id="KW-1185">Reference proteome</keyword>
<dbReference type="InterPro" id="IPR043824">
    <property type="entry name" value="DUF5801"/>
</dbReference>
<organism evidence="3 4">
    <name type="scientific">Halomonas marinisediminis</name>
    <dbReference type="NCBI Taxonomy" id="2546095"/>
    <lineage>
        <taxon>Bacteria</taxon>
        <taxon>Pseudomonadati</taxon>
        <taxon>Pseudomonadota</taxon>
        <taxon>Gammaproteobacteria</taxon>
        <taxon>Oceanospirillales</taxon>
        <taxon>Halomonadaceae</taxon>
        <taxon>Halomonas</taxon>
    </lineage>
</organism>
<evidence type="ECO:0008006" key="5">
    <source>
        <dbReference type="Google" id="ProtNLM"/>
    </source>
</evidence>
<feature type="non-terminal residue" evidence="3">
    <location>
        <position position="1"/>
    </location>
</feature>
<evidence type="ECO:0000259" key="2">
    <source>
        <dbReference type="Pfam" id="PF19116"/>
    </source>
</evidence>
<evidence type="ECO:0000259" key="1">
    <source>
        <dbReference type="Pfam" id="PF17803"/>
    </source>
</evidence>
<name>A0ABY2D760_9GAMM</name>
<gene>
    <name evidence="3" type="ORF">E0702_09845</name>
</gene>
<reference evidence="3 4" key="1">
    <citation type="submission" date="2019-03" db="EMBL/GenBank/DDBJ databases">
        <title>Halomonas marinisediminis sp. nov., a moderately halophilic bacterium isolated from the Bohai Gulf.</title>
        <authorList>
            <person name="Ji X."/>
        </authorList>
    </citation>
    <scope>NUCLEOTIDE SEQUENCE [LARGE SCALE GENOMIC DNA]</scope>
    <source>
        <strain evidence="3 4">204</strain>
    </source>
</reference>
<protein>
    <recommendedName>
        <fullName evidence="5">Tandem-95 repeat protein</fullName>
    </recommendedName>
</protein>
<dbReference type="InterPro" id="IPR010221">
    <property type="entry name" value="VCBS_dom"/>
</dbReference>
<dbReference type="Pfam" id="PF19116">
    <property type="entry name" value="DUF5801"/>
    <property type="match status" value="1"/>
</dbReference>
<dbReference type="Pfam" id="PF17803">
    <property type="entry name" value="Cadherin_4"/>
    <property type="match status" value="1"/>
</dbReference>
<dbReference type="NCBIfam" id="TIGR01965">
    <property type="entry name" value="VCBS_repeat"/>
    <property type="match status" value="3"/>
</dbReference>
<dbReference type="PROSITE" id="PS00151">
    <property type="entry name" value="ACYLPHOSPHATASE_2"/>
    <property type="match status" value="1"/>
</dbReference>
<sequence length="2761" mass="284393">DGETATQNLGIKIVDDAPTAANDANSITEDVASVAGNVATNDTVGADGADVTAIISANAPGNTATNTAGVLEIVGEFGTLTINPDGSYIYELDNDNSDVNALKTGVSLTESFTYTLEDGDGDKATARLDITIDGNTDGTPSIAANDTTAGVDGHITVRESGLTDGTDASSDSEAANGTITITALDGLQSITVGGENFTLEQLEALASTPSASYTINVDGGTLVLTGFTATETVGGVPTKGELNYTYTLTGEQTHSGAEDAALTLDIPLSVTDAGNATTNGTLTVRVEDDAPQAVADTGNVSEGATLTVTATDGVLSNDTAGADGWANSGNAVVGVAAGTTPAAENANVGQAIAGTYGTLTLNADGSYTYVSTANAVTSDAKDVFTYTVKDSDGDLVETTLTINVADVTGTPVNTNGSVDEAGLANGTEAATDSESISGGSLNLQPGWTVTEAQSGSNALGSWTVNTDGTFDYTLTSATADVAGQDETDTFSYTARDQYGNTVTNTVTIIIADDAPLVALSGTSPGSVTVDESNFAAGSVSATDADFVNGVFDIDHGADGAANTDGTVYSLNVANGTASGVTDTATSSDIYLFMDGTDVVGRVGNNASGTEAFRIAIDPTTGAATLTQSRALKHPNQSDHDDLLGLTDGAVQLVATATDGDGDTASQSVNVGGKFSFKDDGPSIITAPADGQVDEAYLERGSQGEDPSKTQVANSLNVDFGTDGAGNVEFTQGASDSTTAGLTALGLQSDGEDVLYLVSGDGHTLTAYTQSDGANDPVFTVQITDATGAPGYLFTLSKPVDHLNRFGDSVSGLDLQFEHVRVTDGDGDLSNTDFTITVMDDAPDPNQAQLVTVVEDSSDNTFNTNADATGNNTVIGDGSNGTVAPAHGTATVNPDGTITYVPDGNYSGEDTFTYTTSTDDGEKTYTVTVNVTPVADAPTLTVDAAEIGTQEDTAVALGLNAPVVVDDTDQNGAASGDNPERLGEITLSGLPEGAVLSYGSSSYTVDASGSVTIVLSDGQHISGVSADLSMSEADFEAMTVTPPLHAHNNFTVNMAVTSFEVDAAGNKLSGVAGATSNASVAVKVQAVTDDAALVFDTSKTSGVTNVDAVSYGGTGGNTEAAVTLKEDSGFNLKDILSAQFKDLDGSEVRSITLENTTGQTILVNGRQVASGNSVTINDKAGANGQTGDISSFPNITVGGVGDFSGDLNGIKVTINAQDKDRDGYLNKAGPANGVAEEGTTNNSVDLNLKVTPVAGDVVAGDVTTEEDTAVNFLENVRVTDTGTGSEVIDSVAFEIPAGWTVAEPTNSGGWSVSGAGTSADPYTITFADSGTVLTEEQREAVLDGFTITPPPHSSADAAINLKVTTKDTNGTSDTKVTDLPVKVTVTPVAERTDTDSDGAAGNDVTINDDKTYTTHGKEDDWFALNSDGFDMKADWANEDASEQTFARLTPYDGNDVALEGAYFQYHNGTTTVDVAYNGTPVDIPMEYLDTVRFKGPNNFKGEVKIKVEAVTLDKDADDNSVTVEAVSGEAWLTNVILDPVADQVTLKVNARITANEDAGRDGTDPVQLSINPTSGDDSEAFNVTIKGIPAGASITYKGVTYSVGNGLVDDGNGGYQLELSNFDKAQQPTLTPPKDSNETINLTVSAVSVDTLGDTTSTSAAHELPVTITLTGVPDTPNMVVAESPSYVEQTLDNADNTVALHELITSLSSGETSNDGSETLTLRISGLPEGFALLGAGAVVGAGTGSARVWVVKPDQIADGTVKIQLPANYSGTVNFTAQPVVTENDNPSETFFDAQNVEFQVTPSPEASLKVASSIAEDQVGRIDLSPVYQNGDNDEVISVVRIQAVEGLALFSDAAGTKPLTAVDGWYEITGVDAVKSIYAKASANFSGDIPLTVKYKVTDTAQDNTTGPVETADFKDGSHTLQVQPVTDAVLAEVASINGSNVNDQTAISHTATQPGDVTLSLNISKQPDNNANDERDYDGSEAITHILIQNVPEGVAVKGGIYTGDGQWLLPVTTAFNGDITQDVVFSVGRQAGGLTNSAITITVATQDGTASPAKDSISWQLTTDFTKGGNEQTLPTVSLSEIEAAQTEDTGFALNSVVSASVDTTGASQSSYSMTLTLRTAPDDETSFSGAGMLRTEVVENGQTVVLWTMTVPVNDGDNPQTIAENLLAGVTVTSPADANSNANNLNGKLPLDVTLTLHDSGLESEAQVTPQVTLDPVTDPATVAISAAAVAEGEPVAISVTVSNPSDQTGDWSIVDGKLYLRLDGTDIPGVLKQGDAELKLENVSNVSGLDDGQYYVIGGVSPDTPLDLTYVPNNAYDSGTITLKGWVQNQEAGSVVELASGSGGLTVNATNTRPDITLSAAGTEHDGEIRTQAEIQVNGTVLPDEDETLQAAFIEGLPKEFTLYYGSDANSAGLANNAGGGTWQIPLSNGELPAYLAIQPPAYWSGTLSGLKLYLVGGETGNTPTSWPFDFEVVIAPRADGVELSPTLSFGDAGDIIDLNLNAAMKDPVATNTEDPADSDQHTELTTLELEGLPDGARVVFYVNDTELAADRVSFDSNTNTHTITGLTQDELDGLGVLHLGTEGAIDINVKAWTQETTVANGTLVGDKSGETTGIIKVNVADKLPTTGNDNLLWTGSPIDARGGEDTIQLRYGENLIGSDLATNLDNIETLDLSIAGSNAIGSDSDRLRAEDVLEMTDDDNVLKILGDENDSVHLDSEWGDPSTPDTDGFVSYTAEVNNVEVTLKIDESVTIIE</sequence>
<dbReference type="EMBL" id="SLTR01000011">
    <property type="protein sequence ID" value="TDB02389.1"/>
    <property type="molecule type" value="Genomic_DNA"/>
</dbReference>
<dbReference type="InterPro" id="IPR017968">
    <property type="entry name" value="Acylphosphatase_CS"/>
</dbReference>
<feature type="domain" description="RapA2 cadherin-like" evidence="1">
    <location>
        <begin position="281"/>
        <end position="369"/>
    </location>
</feature>
<accession>A0ABY2D760</accession>
<dbReference type="Proteomes" id="UP000294823">
    <property type="component" value="Unassembled WGS sequence"/>
</dbReference>
<proteinExistence type="predicted"/>
<dbReference type="InterPro" id="IPR040853">
    <property type="entry name" value="RapA2_cadherin-like"/>
</dbReference>
<dbReference type="RefSeq" id="WP_205741918.1">
    <property type="nucleotide sequence ID" value="NZ_SLTR01000011.1"/>
</dbReference>
<feature type="domain" description="DUF5801" evidence="2">
    <location>
        <begin position="527"/>
        <end position="671"/>
    </location>
</feature>